<protein>
    <submittedName>
        <fullName evidence="6">COG5323 Uncharacterized conserved protein</fullName>
    </submittedName>
</protein>
<name>A0A6J5QPD1_9CAUD</name>
<evidence type="ECO:0000256" key="1">
    <source>
        <dbReference type="ARBA" id="ARBA00022612"/>
    </source>
</evidence>
<organism evidence="6">
    <name type="scientific">uncultured Caudovirales phage</name>
    <dbReference type="NCBI Taxonomy" id="2100421"/>
    <lineage>
        <taxon>Viruses</taxon>
        <taxon>Duplodnaviria</taxon>
        <taxon>Heunggongvirae</taxon>
        <taxon>Uroviricota</taxon>
        <taxon>Caudoviricetes</taxon>
        <taxon>Peduoviridae</taxon>
        <taxon>Maltschvirus</taxon>
        <taxon>Maltschvirus maltsch</taxon>
    </lineage>
</organism>
<reference evidence="6" key="1">
    <citation type="submission" date="2020-05" db="EMBL/GenBank/DDBJ databases">
        <authorList>
            <person name="Chiriac C."/>
            <person name="Salcher M."/>
            <person name="Ghai R."/>
            <person name="Kavagutti S V."/>
        </authorList>
    </citation>
    <scope>NUCLEOTIDE SEQUENCE</scope>
</reference>
<proteinExistence type="predicted"/>
<gene>
    <name evidence="6" type="ORF">UFOVP1068_38</name>
    <name evidence="7" type="ORF">UFOVP1300_11</name>
</gene>
<accession>A0A6J5QPD1</accession>
<keyword evidence="1" id="KW-1188">Viral release from host cell</keyword>
<dbReference type="Gene3D" id="3.40.50.300">
    <property type="entry name" value="P-loop containing nucleotide triphosphate hydrolases"/>
    <property type="match status" value="1"/>
</dbReference>
<dbReference type="InterPro" id="IPR027417">
    <property type="entry name" value="P-loop_NTPase"/>
</dbReference>
<evidence type="ECO:0000259" key="5">
    <source>
        <dbReference type="Pfam" id="PF17289"/>
    </source>
</evidence>
<keyword evidence="4" id="KW-0231">Viral genome packaging</keyword>
<evidence type="ECO:0000313" key="7">
    <source>
        <dbReference type="EMBL" id="CAB4195401.1"/>
    </source>
</evidence>
<evidence type="ECO:0000313" key="6">
    <source>
        <dbReference type="EMBL" id="CAB4181434.1"/>
    </source>
</evidence>
<dbReference type="InterPro" id="IPR035421">
    <property type="entry name" value="Terminase_6C"/>
</dbReference>
<dbReference type="Pfam" id="PF03237">
    <property type="entry name" value="Terminase_6N"/>
    <property type="match status" value="1"/>
</dbReference>
<feature type="domain" description="Terminase large subunit gp17-like C-terminal" evidence="5">
    <location>
        <begin position="359"/>
        <end position="458"/>
    </location>
</feature>
<evidence type="ECO:0000256" key="4">
    <source>
        <dbReference type="ARBA" id="ARBA00023219"/>
    </source>
</evidence>
<dbReference type="Pfam" id="PF17289">
    <property type="entry name" value="Terminase_6C"/>
    <property type="match status" value="1"/>
</dbReference>
<keyword evidence="2" id="KW-0547">Nucleotide-binding</keyword>
<keyword evidence="3" id="KW-0067">ATP-binding</keyword>
<evidence type="ECO:0000256" key="2">
    <source>
        <dbReference type="ARBA" id="ARBA00022741"/>
    </source>
</evidence>
<dbReference type="GO" id="GO:0005524">
    <property type="term" value="F:ATP binding"/>
    <property type="evidence" value="ECO:0007669"/>
    <property type="project" value="UniProtKB-KW"/>
</dbReference>
<sequence>MILSKAELTTIQSNLSSLELEDLAHIAWKLKWKATARDQQMTPPGDWGIWLILAGRGFGKTRTGAEDIANYAADNPGVRCGVIAPTSGDIRGVCFEGESGIMGVIPHYLIENYNRSIGEITLKNGSSIRGFSAEEPSRLRGPQFHRVWCDELAAWQYVEETWDMMRFGLRLGEDPRVVITTTPKPIELVRKLLKDAAKKNSRIHVTRGSTYDNAANLAKSFLAEITQYEGTQLGRQEIHAEVIDPEETGIIKRSWFKLWPADKALPPLDYIVMSLDTAFTEKSIDRKSHDPDPTACSVWGVFRHEKKPAFLLLDCWQDHLGLPALIERVKKEWGVRYGDEDFRPMIKPLIGPKQSMFGGKSPDLMIIEDKGSGISLRQMLAREDILAYPYNPGRADKLQRLHAVSHLFAHGFIWVVESDKRPGNPRSWADPLISQLCSFHGEGSIKHDDFVDSTTQALRLLADRNSLSVTRKAEDRVERETKPRLVNPYAI</sequence>
<evidence type="ECO:0000256" key="3">
    <source>
        <dbReference type="ARBA" id="ARBA00022840"/>
    </source>
</evidence>
<dbReference type="EMBL" id="LR797243">
    <property type="protein sequence ID" value="CAB4195401.1"/>
    <property type="molecule type" value="Genomic_DNA"/>
</dbReference>
<dbReference type="EMBL" id="LR797013">
    <property type="protein sequence ID" value="CAB4181434.1"/>
    <property type="molecule type" value="Genomic_DNA"/>
</dbReference>